<organism evidence="2 3">
    <name type="scientific">Chlamydomonas eustigma</name>
    <dbReference type="NCBI Taxonomy" id="1157962"/>
    <lineage>
        <taxon>Eukaryota</taxon>
        <taxon>Viridiplantae</taxon>
        <taxon>Chlorophyta</taxon>
        <taxon>core chlorophytes</taxon>
        <taxon>Chlorophyceae</taxon>
        <taxon>CS clade</taxon>
        <taxon>Chlamydomonadales</taxon>
        <taxon>Chlamydomonadaceae</taxon>
        <taxon>Chlamydomonas</taxon>
    </lineage>
</organism>
<dbReference type="EMBL" id="BEGY01000089">
    <property type="protein sequence ID" value="GAX82996.1"/>
    <property type="molecule type" value="Genomic_DNA"/>
</dbReference>
<feature type="region of interest" description="Disordered" evidence="1">
    <location>
        <begin position="351"/>
        <end position="377"/>
    </location>
</feature>
<feature type="compositionally biased region" description="Basic and acidic residues" evidence="1">
    <location>
        <begin position="359"/>
        <end position="376"/>
    </location>
</feature>
<proteinExistence type="predicted"/>
<protein>
    <submittedName>
        <fullName evidence="2">Uncharacterized protein</fullName>
    </submittedName>
</protein>
<feature type="region of interest" description="Disordered" evidence="1">
    <location>
        <begin position="120"/>
        <end position="141"/>
    </location>
</feature>
<feature type="region of interest" description="Disordered" evidence="1">
    <location>
        <begin position="912"/>
        <end position="971"/>
    </location>
</feature>
<dbReference type="Proteomes" id="UP000232323">
    <property type="component" value="Unassembled WGS sequence"/>
</dbReference>
<feature type="compositionally biased region" description="Polar residues" evidence="1">
    <location>
        <begin position="687"/>
        <end position="697"/>
    </location>
</feature>
<feature type="compositionally biased region" description="Basic and acidic residues" evidence="1">
    <location>
        <begin position="960"/>
        <end position="970"/>
    </location>
</feature>
<comment type="caution">
    <text evidence="2">The sequence shown here is derived from an EMBL/GenBank/DDBJ whole genome shotgun (WGS) entry which is preliminary data.</text>
</comment>
<feature type="compositionally biased region" description="Low complexity" evidence="1">
    <location>
        <begin position="1069"/>
        <end position="1088"/>
    </location>
</feature>
<feature type="compositionally biased region" description="Polar residues" evidence="1">
    <location>
        <begin position="1233"/>
        <end position="1246"/>
    </location>
</feature>
<feature type="region of interest" description="Disordered" evidence="1">
    <location>
        <begin position="687"/>
        <end position="795"/>
    </location>
</feature>
<evidence type="ECO:0000256" key="1">
    <source>
        <dbReference type="SAM" id="MobiDB-lite"/>
    </source>
</evidence>
<feature type="region of interest" description="Disordered" evidence="1">
    <location>
        <begin position="1045"/>
        <end position="1105"/>
    </location>
</feature>
<feature type="compositionally biased region" description="Low complexity" evidence="1">
    <location>
        <begin position="502"/>
        <end position="519"/>
    </location>
</feature>
<feature type="region of interest" description="Disordered" evidence="1">
    <location>
        <begin position="502"/>
        <end position="521"/>
    </location>
</feature>
<keyword evidence="3" id="KW-1185">Reference proteome</keyword>
<feature type="compositionally biased region" description="Basic and acidic residues" evidence="1">
    <location>
        <begin position="1248"/>
        <end position="1257"/>
    </location>
</feature>
<feature type="compositionally biased region" description="Polar residues" evidence="1">
    <location>
        <begin position="914"/>
        <end position="936"/>
    </location>
</feature>
<feature type="compositionally biased region" description="Low complexity" evidence="1">
    <location>
        <begin position="761"/>
        <end position="770"/>
    </location>
</feature>
<feature type="compositionally biased region" description="Basic and acidic residues" evidence="1">
    <location>
        <begin position="784"/>
        <end position="795"/>
    </location>
</feature>
<evidence type="ECO:0000313" key="2">
    <source>
        <dbReference type="EMBL" id="GAX82996.1"/>
    </source>
</evidence>
<sequence>MICLLHPPGSSFLQQHVVVADVCPGCVVMAVTPSRSLHVVTTFSSNASSASPDCNSAIIPTQVEGLITRMRAGGHSHETLCDRNQEVKPVTGDFDSLTATAAAASSAVALPVLDSRVLAPSSGSGAASSNPMTSRKRARQGTHLSTGCVIPLKQEVSCLQVKPLPSAAAGHYLVLLGHYGTYNGSVDDDDSGMNSSHPGSTLMMLAPTGPHNSAAVASDPMPSMDWGVISEGLPPDVLSQLGPPWGAAGSTMMMVPESVLLLEPKPLRAPVPSLHHSGPLASIESVNWLVGYRQGLLALYQYRPRAAPGPPQLYSTNAIGMATLSTERSGDPASAQLLWCMQLGDLPLSLSPLPSPPPYRDDLSQGKDDLDMETRSGSDTTAVALSVGRSMSVISISPLNNRLHAQTVALQGVASASCLDIAMQALGSKKLPVRACPGAGAGVGASAGTTSIQQAPAPVTTTPPLDLSHNSGGLCHRHHAVVIHHSGTWSVEALGQGLNFAGSARSSSGSSSTASNRFSCHPPHTVPIQQLALGSLFPERLLPHPPSQSLLMLSTAPLSRAQSSLGQCQKDDKAGCAGAHQIQVLGRPRPGRGMLDMRLGETRHEGLSDGRLVEPSTGKDCDRGATAAVGSRINVLDPLTGASLARYHCLEAETATCMETWRTTYQITLGSHFRSSSLTATCNDSHLTTSLNQQPRDQQPLFGAPGGLQSHAITLSNRTTASSMGGEAPDNTACILGGGATSRPGTGSRHATGGGSTKGPAAAAAAAAAAVPPSNDDAVMTQPDADHGLEAHDPTERKQEWKISQDWMIGQLLGEFLSPRVQRAFINRPLSNLQDDLIILATSRNCLSSTEGEGGGASTSNKVQSRITVLRLVRLPGRTSNMNSQILSTVGHLRTSVSMRDDTKQHIEAEVGSGQASISHLEGSSQQSFPSNQSKAAHQRAVLPHHQPTALSNKGRSLQKKMDSYNKDGDSGPWVLQVMARTEVAYNPVSAVCGIHGTDVLLCTAGRRLVVYRLKSKLSVQACVEEGVEKMRGSAVEIIQATRQEDAAAAPSGSLSAEGRAREQLGEGHSSAGASSHRSDAAAAAASVHDSDRRSPHLDGPSSTAFLLPADAAAHSRGDLPPAAAAATRPAARSHNLERTAWAHMISPARQLSVQPGGLHISVLHECGRVTIWELTRSLDVEALQVLAANSLTRNITSIHMLPKQMSCSYPYSTCLHEDSSIPLGSAMGLTSRSDVPSSHLTSYSHGRSVDAVDSRPRVRNPPDAVDAPAAQICSSTAPNARRREALPSVLTLDDGGCFAALSLPDKTLCPQRNLEASYLFNTDASHARMTMVSSSTTREAQYADSALSLEGGAAAAWAGWLKNLAKSAADPSFSNERVSSLISLISLAKIESAANGCLVPPLFDSGSSSSSSSSAMFISDAAGQVCCLSRVHPQAAWVLLRLQAALMGACPSARPLSGVDFAEHRYTFRRHQVRLPFQQSCRRVVDSEVLSLFLDLPRHQRLKVVSCFWRSAVRELSSGGLEDVPNHTTLSTNTCKSSEPYLVKEDDLDLMEGSSSLQLRAGLCDLEFLERRVGIIVDLIVQEVLMGGV</sequence>
<gene>
    <name evidence="2" type="ORF">CEUSTIGMA_g10423.t1</name>
</gene>
<name>A0A250XJ01_9CHLO</name>
<reference evidence="2 3" key="1">
    <citation type="submission" date="2017-08" db="EMBL/GenBank/DDBJ databases">
        <title>Acidophilic green algal genome provides insights into adaptation to an acidic environment.</title>
        <authorList>
            <person name="Hirooka S."/>
            <person name="Hirose Y."/>
            <person name="Kanesaki Y."/>
            <person name="Higuchi S."/>
            <person name="Fujiwara T."/>
            <person name="Onuma R."/>
            <person name="Era A."/>
            <person name="Ohbayashi R."/>
            <person name="Uzuka A."/>
            <person name="Nozaki H."/>
            <person name="Yoshikawa H."/>
            <person name="Miyagishima S.Y."/>
        </authorList>
    </citation>
    <scope>NUCLEOTIDE SEQUENCE [LARGE SCALE GENOMIC DNA]</scope>
    <source>
        <strain evidence="2 3">NIES-2499</strain>
    </source>
</reference>
<accession>A0A250XJ01</accession>
<feature type="compositionally biased region" description="Polar residues" evidence="1">
    <location>
        <begin position="711"/>
        <end position="723"/>
    </location>
</feature>
<feature type="region of interest" description="Disordered" evidence="1">
    <location>
        <begin position="1233"/>
        <end position="1272"/>
    </location>
</feature>
<evidence type="ECO:0000313" key="3">
    <source>
        <dbReference type="Proteomes" id="UP000232323"/>
    </source>
</evidence>